<organism evidence="2 3">
    <name type="scientific">Oryza meyeriana var. granulata</name>
    <dbReference type="NCBI Taxonomy" id="110450"/>
    <lineage>
        <taxon>Eukaryota</taxon>
        <taxon>Viridiplantae</taxon>
        <taxon>Streptophyta</taxon>
        <taxon>Embryophyta</taxon>
        <taxon>Tracheophyta</taxon>
        <taxon>Spermatophyta</taxon>
        <taxon>Magnoliopsida</taxon>
        <taxon>Liliopsida</taxon>
        <taxon>Poales</taxon>
        <taxon>Poaceae</taxon>
        <taxon>BOP clade</taxon>
        <taxon>Oryzoideae</taxon>
        <taxon>Oryzeae</taxon>
        <taxon>Oryzinae</taxon>
        <taxon>Oryza</taxon>
        <taxon>Oryza meyeriana</taxon>
    </lineage>
</organism>
<dbReference type="InterPro" id="IPR033979">
    <property type="entry name" value="MINDY_domain"/>
</dbReference>
<dbReference type="OrthoDB" id="10261212at2759"/>
<accession>A0A6G1BLT2</accession>
<dbReference type="Pfam" id="PF04424">
    <property type="entry name" value="MINDY_DUB"/>
    <property type="match status" value="1"/>
</dbReference>
<gene>
    <name evidence="2" type="ORF">E2562_019379</name>
</gene>
<evidence type="ECO:0000259" key="1">
    <source>
        <dbReference type="Pfam" id="PF04424"/>
    </source>
</evidence>
<reference evidence="2 3" key="1">
    <citation type="submission" date="2019-11" db="EMBL/GenBank/DDBJ databases">
        <title>Whole genome sequence of Oryza granulata.</title>
        <authorList>
            <person name="Li W."/>
        </authorList>
    </citation>
    <scope>NUCLEOTIDE SEQUENCE [LARGE SCALE GENOMIC DNA]</scope>
    <source>
        <strain evidence="3">cv. Menghai</strain>
        <tissue evidence="2">Leaf</tissue>
    </source>
</reference>
<sequence length="71" mass="8018">MCLYKLEEINYGGQIKKIVCQDKDGTCPLIAVVNYIILTGNTKNKPDNNNRFKGDTGKIAESRRALLCYSY</sequence>
<comment type="caution">
    <text evidence="2">The sequence shown here is derived from an EMBL/GenBank/DDBJ whole genome shotgun (WGS) entry which is preliminary data.</text>
</comment>
<evidence type="ECO:0000313" key="3">
    <source>
        <dbReference type="Proteomes" id="UP000479710"/>
    </source>
</evidence>
<evidence type="ECO:0000313" key="2">
    <source>
        <dbReference type="EMBL" id="KAF0888870.1"/>
    </source>
</evidence>
<feature type="domain" description="MINDY deubiquitinase" evidence="1">
    <location>
        <begin position="4"/>
        <end position="50"/>
    </location>
</feature>
<protein>
    <recommendedName>
        <fullName evidence="1">MINDY deubiquitinase domain-containing protein</fullName>
    </recommendedName>
</protein>
<dbReference type="GO" id="GO:0004843">
    <property type="term" value="F:cysteine-type deubiquitinase activity"/>
    <property type="evidence" value="ECO:0007669"/>
    <property type="project" value="InterPro"/>
</dbReference>
<dbReference type="EMBL" id="SPHZ02000012">
    <property type="protein sequence ID" value="KAF0888870.1"/>
    <property type="molecule type" value="Genomic_DNA"/>
</dbReference>
<dbReference type="Proteomes" id="UP000479710">
    <property type="component" value="Unassembled WGS sequence"/>
</dbReference>
<name>A0A6G1BLT2_9ORYZ</name>
<dbReference type="AlphaFoldDB" id="A0A6G1BLT2"/>
<proteinExistence type="predicted"/>
<keyword evidence="3" id="KW-1185">Reference proteome</keyword>
<dbReference type="GO" id="GO:1990380">
    <property type="term" value="F:K48-linked deubiquitinase activity"/>
    <property type="evidence" value="ECO:0007669"/>
    <property type="project" value="InterPro"/>
</dbReference>